<evidence type="ECO:0000313" key="9">
    <source>
        <dbReference type="Proteomes" id="UP001150062"/>
    </source>
</evidence>
<evidence type="ECO:0000256" key="1">
    <source>
        <dbReference type="ARBA" id="ARBA00004141"/>
    </source>
</evidence>
<evidence type="ECO:0000256" key="6">
    <source>
        <dbReference type="SAM" id="Phobius"/>
    </source>
</evidence>
<dbReference type="PANTHER" id="PTHR31918">
    <property type="entry name" value="TRANSMEMBRANE PROTEIN 181"/>
    <property type="match status" value="1"/>
</dbReference>
<evidence type="ECO:0000313" key="8">
    <source>
        <dbReference type="EMBL" id="KAJ6247318.1"/>
    </source>
</evidence>
<feature type="transmembrane region" description="Helical" evidence="6">
    <location>
        <begin position="163"/>
        <end position="183"/>
    </location>
</feature>
<feature type="domain" description="Wntless-like transmembrane" evidence="7">
    <location>
        <begin position="153"/>
        <end position="296"/>
    </location>
</feature>
<evidence type="ECO:0000259" key="7">
    <source>
        <dbReference type="Pfam" id="PF06664"/>
    </source>
</evidence>
<keyword evidence="4 6" id="KW-0472">Membrane</keyword>
<name>A0ABQ8YRX0_9EUKA</name>
<feature type="transmembrane region" description="Helical" evidence="6">
    <location>
        <begin position="20"/>
        <end position="41"/>
    </location>
</feature>
<reference evidence="8" key="1">
    <citation type="submission" date="2022-08" db="EMBL/GenBank/DDBJ databases">
        <title>Novel sulfate-reducing endosymbionts in the free-living metamonad Anaeramoeba.</title>
        <authorList>
            <person name="Jerlstrom-Hultqvist J."/>
            <person name="Cepicka I."/>
            <person name="Gallot-Lavallee L."/>
            <person name="Salas-Leiva D."/>
            <person name="Curtis B.A."/>
            <person name="Zahonova K."/>
            <person name="Pipaliya S."/>
            <person name="Dacks J."/>
            <person name="Roger A.J."/>
        </authorList>
    </citation>
    <scope>NUCLEOTIDE SEQUENCE</scope>
    <source>
        <strain evidence="8">Schooner1</strain>
    </source>
</reference>
<comment type="caution">
    <text evidence="8">The sequence shown here is derived from an EMBL/GenBank/DDBJ whole genome shotgun (WGS) entry which is preliminary data.</text>
</comment>
<comment type="subcellular location">
    <subcellularLocation>
        <location evidence="1">Membrane</location>
        <topology evidence="1">Multi-pass membrane protein</topology>
    </subcellularLocation>
</comment>
<feature type="compositionally biased region" description="Basic and acidic residues" evidence="5">
    <location>
        <begin position="343"/>
        <end position="363"/>
    </location>
</feature>
<evidence type="ECO:0000256" key="3">
    <source>
        <dbReference type="ARBA" id="ARBA00022989"/>
    </source>
</evidence>
<dbReference type="EMBL" id="JAOAOG010000127">
    <property type="protein sequence ID" value="KAJ6247318.1"/>
    <property type="molecule type" value="Genomic_DNA"/>
</dbReference>
<dbReference type="Proteomes" id="UP001150062">
    <property type="component" value="Unassembled WGS sequence"/>
</dbReference>
<gene>
    <name evidence="8" type="ORF">M0813_18846</name>
</gene>
<keyword evidence="3 6" id="KW-1133">Transmembrane helix</keyword>
<dbReference type="Pfam" id="PF06664">
    <property type="entry name" value="WLS-like_TM"/>
    <property type="match status" value="1"/>
</dbReference>
<accession>A0ABQ8YRX0</accession>
<organism evidence="8 9">
    <name type="scientific">Anaeramoeba flamelloides</name>
    <dbReference type="NCBI Taxonomy" id="1746091"/>
    <lineage>
        <taxon>Eukaryota</taxon>
        <taxon>Metamonada</taxon>
        <taxon>Anaeramoebidae</taxon>
        <taxon>Anaeramoeba</taxon>
    </lineage>
</organism>
<evidence type="ECO:0000256" key="4">
    <source>
        <dbReference type="ARBA" id="ARBA00023136"/>
    </source>
</evidence>
<feature type="transmembrane region" description="Helical" evidence="6">
    <location>
        <begin position="275"/>
        <end position="294"/>
    </location>
</feature>
<evidence type="ECO:0000256" key="5">
    <source>
        <dbReference type="SAM" id="MobiDB-lite"/>
    </source>
</evidence>
<dbReference type="InterPro" id="IPR040416">
    <property type="entry name" value="TMEM181"/>
</dbReference>
<evidence type="ECO:0000256" key="2">
    <source>
        <dbReference type="ARBA" id="ARBA00022692"/>
    </source>
</evidence>
<feature type="region of interest" description="Disordered" evidence="5">
    <location>
        <begin position="322"/>
        <end position="363"/>
    </location>
</feature>
<feature type="transmembrane region" description="Helical" evidence="6">
    <location>
        <begin position="242"/>
        <end position="263"/>
    </location>
</feature>
<dbReference type="InterPro" id="IPR047843">
    <property type="entry name" value="WLS-like_TM"/>
</dbReference>
<keyword evidence="9" id="KW-1185">Reference proteome</keyword>
<proteinExistence type="predicted"/>
<sequence>MESPVMRMRVDGWGKKKFFFFYLLFFGTVIIGLIVGGVGPYRYEQKIFKRDLTEDYEVTTFYLEVVSLNRLNQHLFMDTHFLNGDRTGVIKNINISVWVWGTNDLKGASDKPNFTEDTTVGMSSGNSDSDDDITDGWDLLEFSKHTRTVECEDNKNLSFVKFYLPKLVPLFVMWITYISIYMYTRTHEFDDPQFETVNDVPGFRAAFVIFWIMYTLIILWIIYVSVRAFIETKENPEQRKGFFFFFSLFLITFIMILIAIIGNFIPSLRKKSIEFLSYFIIANVYILSLSIAYLPSSKVLGDIKVGKHTKLDEELVADSETDNVNNSDYILDDKSSPNTDYEMGNKKSEKSENEENSEESVKL</sequence>
<protein>
    <submittedName>
        <fullName evidence="8">Transmembrane protein</fullName>
    </submittedName>
</protein>
<keyword evidence="2 6" id="KW-0812">Transmembrane</keyword>
<feature type="transmembrane region" description="Helical" evidence="6">
    <location>
        <begin position="203"/>
        <end position="230"/>
    </location>
</feature>
<dbReference type="PANTHER" id="PTHR31918:SF1">
    <property type="entry name" value="TRANSMEMBRANE PROTEIN 181"/>
    <property type="match status" value="1"/>
</dbReference>